<feature type="region of interest" description="Disordered" evidence="1">
    <location>
        <begin position="84"/>
        <end position="138"/>
    </location>
</feature>
<dbReference type="EMBL" id="BGZK01000057">
    <property type="protein sequence ID" value="GBP13424.1"/>
    <property type="molecule type" value="Genomic_DNA"/>
</dbReference>
<feature type="transmembrane region" description="Helical" evidence="2">
    <location>
        <begin position="60"/>
        <end position="80"/>
    </location>
</feature>
<keyword evidence="2" id="KW-0812">Transmembrane</keyword>
<name>A0A4C1TH15_EUMVA</name>
<dbReference type="Proteomes" id="UP000299102">
    <property type="component" value="Unassembled WGS sequence"/>
</dbReference>
<accession>A0A4C1TH15</accession>
<evidence type="ECO:0000256" key="1">
    <source>
        <dbReference type="SAM" id="MobiDB-lite"/>
    </source>
</evidence>
<comment type="caution">
    <text evidence="3">The sequence shown here is derived from an EMBL/GenBank/DDBJ whole genome shotgun (WGS) entry which is preliminary data.</text>
</comment>
<protein>
    <submittedName>
        <fullName evidence="3">Uncharacterized protein</fullName>
    </submittedName>
</protein>
<gene>
    <name evidence="3" type="ORF">EVAR_4182_1</name>
</gene>
<proteinExistence type="predicted"/>
<reference evidence="3 4" key="1">
    <citation type="journal article" date="2019" name="Commun. Biol.">
        <title>The bagworm genome reveals a unique fibroin gene that provides high tensile strength.</title>
        <authorList>
            <person name="Kono N."/>
            <person name="Nakamura H."/>
            <person name="Ohtoshi R."/>
            <person name="Tomita M."/>
            <person name="Numata K."/>
            <person name="Arakawa K."/>
        </authorList>
    </citation>
    <scope>NUCLEOTIDE SEQUENCE [LARGE SCALE GENOMIC DNA]</scope>
</reference>
<keyword evidence="2" id="KW-0472">Membrane</keyword>
<keyword evidence="4" id="KW-1185">Reference proteome</keyword>
<feature type="compositionally biased region" description="Low complexity" evidence="1">
    <location>
        <begin position="21"/>
        <end position="32"/>
    </location>
</feature>
<evidence type="ECO:0000256" key="2">
    <source>
        <dbReference type="SAM" id="Phobius"/>
    </source>
</evidence>
<dbReference type="AlphaFoldDB" id="A0A4C1TH15"/>
<sequence length="160" mass="18581">MIEVRKLTRYGATPRPLKTQRTSYTPSPSSRSLPIRDRVDRREADALRNTHFRFRTRRKFCLRCCPYGLLVEGTSIFVFLPSLPKGEAQRKTSPSAEECGDKRARVPLEHPRPEPRIPSDDQEARGHPQQQSRPEESLIFDDFSEKMLNFERQPIDQVTS</sequence>
<keyword evidence="2" id="KW-1133">Transmembrane helix</keyword>
<evidence type="ECO:0000313" key="4">
    <source>
        <dbReference type="Proteomes" id="UP000299102"/>
    </source>
</evidence>
<organism evidence="3 4">
    <name type="scientific">Eumeta variegata</name>
    <name type="common">Bagworm moth</name>
    <name type="synonym">Eumeta japonica</name>
    <dbReference type="NCBI Taxonomy" id="151549"/>
    <lineage>
        <taxon>Eukaryota</taxon>
        <taxon>Metazoa</taxon>
        <taxon>Ecdysozoa</taxon>
        <taxon>Arthropoda</taxon>
        <taxon>Hexapoda</taxon>
        <taxon>Insecta</taxon>
        <taxon>Pterygota</taxon>
        <taxon>Neoptera</taxon>
        <taxon>Endopterygota</taxon>
        <taxon>Lepidoptera</taxon>
        <taxon>Glossata</taxon>
        <taxon>Ditrysia</taxon>
        <taxon>Tineoidea</taxon>
        <taxon>Psychidae</taxon>
        <taxon>Oiketicinae</taxon>
        <taxon>Eumeta</taxon>
    </lineage>
</organism>
<evidence type="ECO:0000313" key="3">
    <source>
        <dbReference type="EMBL" id="GBP13424.1"/>
    </source>
</evidence>
<feature type="region of interest" description="Disordered" evidence="1">
    <location>
        <begin position="1"/>
        <end position="37"/>
    </location>
</feature>
<feature type="compositionally biased region" description="Basic and acidic residues" evidence="1">
    <location>
        <begin position="99"/>
        <end position="126"/>
    </location>
</feature>